<evidence type="ECO:0000313" key="8">
    <source>
        <dbReference type="Proteomes" id="UP001596527"/>
    </source>
</evidence>
<evidence type="ECO:0000256" key="1">
    <source>
        <dbReference type="ARBA" id="ARBA00003681"/>
    </source>
</evidence>
<proteinExistence type="predicted"/>
<evidence type="ECO:0000313" key="7">
    <source>
        <dbReference type="EMBL" id="MFC7579698.1"/>
    </source>
</evidence>
<dbReference type="SUPFAM" id="SSF55594">
    <property type="entry name" value="HPr-like"/>
    <property type="match status" value="1"/>
</dbReference>
<dbReference type="PANTHER" id="PTHR33705:SF2">
    <property type="entry name" value="PHOSPHOCARRIER PROTEIN NPR"/>
    <property type="match status" value="1"/>
</dbReference>
<dbReference type="EMBL" id="JBHTEF010000001">
    <property type="protein sequence ID" value="MFC7579698.1"/>
    <property type="molecule type" value="Genomic_DNA"/>
</dbReference>
<dbReference type="Gene3D" id="3.30.1340.10">
    <property type="entry name" value="HPr-like"/>
    <property type="match status" value="1"/>
</dbReference>
<dbReference type="Pfam" id="PF00381">
    <property type="entry name" value="PTS-HPr"/>
    <property type="match status" value="1"/>
</dbReference>
<dbReference type="RefSeq" id="WP_380971133.1">
    <property type="nucleotide sequence ID" value="NZ_JBHTEF010000001.1"/>
</dbReference>
<dbReference type="InterPro" id="IPR050399">
    <property type="entry name" value="HPr"/>
</dbReference>
<accession>A0ABW2SK50</accession>
<dbReference type="InterPro" id="IPR035895">
    <property type="entry name" value="HPr-like_sf"/>
</dbReference>
<gene>
    <name evidence="7" type="ORF">ACFQWG_00415</name>
</gene>
<evidence type="ECO:0000256" key="2">
    <source>
        <dbReference type="ARBA" id="ARBA00004496"/>
    </source>
</evidence>
<feature type="domain" description="HPr" evidence="6">
    <location>
        <begin position="1"/>
        <end position="85"/>
    </location>
</feature>
<dbReference type="Proteomes" id="UP001596527">
    <property type="component" value="Unassembled WGS sequence"/>
</dbReference>
<keyword evidence="4" id="KW-0963">Cytoplasm</keyword>
<keyword evidence="8" id="KW-1185">Reference proteome</keyword>
<keyword evidence="5" id="KW-0598">Phosphotransferase system</keyword>
<comment type="caution">
    <text evidence="7">The sequence shown here is derived from an EMBL/GenBank/DDBJ whole genome shotgun (WGS) entry which is preliminary data.</text>
</comment>
<dbReference type="InterPro" id="IPR000032">
    <property type="entry name" value="HPr-like"/>
</dbReference>
<dbReference type="CDD" id="cd00367">
    <property type="entry name" value="PTS-HPr_like"/>
    <property type="match status" value="1"/>
</dbReference>
<dbReference type="PRINTS" id="PR00107">
    <property type="entry name" value="PHOSPHOCPHPR"/>
</dbReference>
<evidence type="ECO:0000256" key="3">
    <source>
        <dbReference type="ARBA" id="ARBA00020422"/>
    </source>
</evidence>
<evidence type="ECO:0000256" key="5">
    <source>
        <dbReference type="ARBA" id="ARBA00022683"/>
    </source>
</evidence>
<sequence>MSARTVTVGSTVGLHARPASLIARAAGELGTEVLLSVEGEDPVDASSVMMIMTLGAEHGAQVTVESEDEAAMNRIADLVAANLDA</sequence>
<comment type="subcellular location">
    <subcellularLocation>
        <location evidence="2">Cytoplasm</location>
    </subcellularLocation>
</comment>
<comment type="function">
    <text evidence="1">General (non sugar-specific) component of the phosphoenolpyruvate-dependent sugar phosphotransferase system (sugar PTS). This major carbohydrate active-transport system catalyzes the phosphorylation of incoming sugar substrates concomitantly with their translocation across the cell membrane. The phosphoryl group from phosphoenolpyruvate (PEP) is transferred to the phosphoryl carrier protein HPr by enzyme I. Phospho-HPr then transfers it to the PTS EIIA domain.</text>
</comment>
<reference evidence="8" key="1">
    <citation type="journal article" date="2019" name="Int. J. Syst. Evol. Microbiol.">
        <title>The Global Catalogue of Microorganisms (GCM) 10K type strain sequencing project: providing services to taxonomists for standard genome sequencing and annotation.</title>
        <authorList>
            <consortium name="The Broad Institute Genomics Platform"/>
            <consortium name="The Broad Institute Genome Sequencing Center for Infectious Disease"/>
            <person name="Wu L."/>
            <person name="Ma J."/>
        </authorList>
    </citation>
    <scope>NUCLEOTIDE SEQUENCE [LARGE SCALE GENOMIC DNA]</scope>
    <source>
        <strain evidence="8">CCUG 56698</strain>
    </source>
</reference>
<dbReference type="InterPro" id="IPR001020">
    <property type="entry name" value="PTS_HPr_His_P_site"/>
</dbReference>
<evidence type="ECO:0000259" key="6">
    <source>
        <dbReference type="PROSITE" id="PS51350"/>
    </source>
</evidence>
<protein>
    <recommendedName>
        <fullName evidence="3">Phosphocarrier protein HPr</fullName>
    </recommendedName>
</protein>
<dbReference type="PROSITE" id="PS51350">
    <property type="entry name" value="PTS_HPR_DOM"/>
    <property type="match status" value="1"/>
</dbReference>
<name>A0ABW2SK50_9ACTO</name>
<dbReference type="PANTHER" id="PTHR33705">
    <property type="entry name" value="PHOSPHOCARRIER PROTEIN HPR"/>
    <property type="match status" value="1"/>
</dbReference>
<evidence type="ECO:0000256" key="4">
    <source>
        <dbReference type="ARBA" id="ARBA00022490"/>
    </source>
</evidence>
<dbReference type="PROSITE" id="PS00369">
    <property type="entry name" value="PTS_HPR_HIS"/>
    <property type="match status" value="1"/>
</dbReference>
<organism evidence="7 8">
    <name type="scientific">Schaalia naturae</name>
    <dbReference type="NCBI Taxonomy" id="635203"/>
    <lineage>
        <taxon>Bacteria</taxon>
        <taxon>Bacillati</taxon>
        <taxon>Actinomycetota</taxon>
        <taxon>Actinomycetes</taxon>
        <taxon>Actinomycetales</taxon>
        <taxon>Actinomycetaceae</taxon>
        <taxon>Schaalia</taxon>
    </lineage>
</organism>
<dbReference type="NCBIfam" id="TIGR01003">
    <property type="entry name" value="PTS_HPr_family"/>
    <property type="match status" value="1"/>
</dbReference>